<evidence type="ECO:0000256" key="1">
    <source>
        <dbReference type="SAM" id="MobiDB-lite"/>
    </source>
</evidence>
<evidence type="ECO:0000313" key="3">
    <source>
        <dbReference type="Proteomes" id="UP000815325"/>
    </source>
</evidence>
<keyword evidence="3" id="KW-1185">Reference proteome</keyword>
<feature type="compositionally biased region" description="Polar residues" evidence="1">
    <location>
        <begin position="1"/>
        <end position="12"/>
    </location>
</feature>
<feature type="region of interest" description="Disordered" evidence="1">
    <location>
        <begin position="1"/>
        <end position="66"/>
    </location>
</feature>
<organism evidence="2 3">
    <name type="scientific">Dunaliella salina</name>
    <name type="common">Green alga</name>
    <name type="synonym">Protococcus salinus</name>
    <dbReference type="NCBI Taxonomy" id="3046"/>
    <lineage>
        <taxon>Eukaryota</taxon>
        <taxon>Viridiplantae</taxon>
        <taxon>Chlorophyta</taxon>
        <taxon>core chlorophytes</taxon>
        <taxon>Chlorophyceae</taxon>
        <taxon>CS clade</taxon>
        <taxon>Chlamydomonadales</taxon>
        <taxon>Dunaliellaceae</taxon>
        <taxon>Dunaliella</taxon>
    </lineage>
</organism>
<gene>
    <name evidence="2" type="ORF">DUNSADRAFT_10093</name>
</gene>
<reference evidence="2" key="1">
    <citation type="submission" date="2017-08" db="EMBL/GenBank/DDBJ databases">
        <authorList>
            <person name="Polle J.E."/>
            <person name="Barry K."/>
            <person name="Cushman J."/>
            <person name="Schmutz J."/>
            <person name="Tran D."/>
            <person name="Hathwaick L.T."/>
            <person name="Yim W.C."/>
            <person name="Jenkins J."/>
            <person name="Mckie-Krisberg Z.M."/>
            <person name="Prochnik S."/>
            <person name="Lindquist E."/>
            <person name="Dockter R.B."/>
            <person name="Adam C."/>
            <person name="Molina H."/>
            <person name="Bunkerborg J."/>
            <person name="Jin E."/>
            <person name="Buchheim M."/>
            <person name="Magnuson J."/>
        </authorList>
    </citation>
    <scope>NUCLEOTIDE SEQUENCE</scope>
    <source>
        <strain evidence="2">CCAP 19/18</strain>
    </source>
</reference>
<feature type="compositionally biased region" description="Pro residues" evidence="1">
    <location>
        <begin position="26"/>
        <end position="39"/>
    </location>
</feature>
<dbReference type="EMBL" id="MU069804">
    <property type="protein sequence ID" value="KAF5833561.1"/>
    <property type="molecule type" value="Genomic_DNA"/>
</dbReference>
<evidence type="ECO:0000313" key="2">
    <source>
        <dbReference type="EMBL" id="KAF5833561.1"/>
    </source>
</evidence>
<sequence>MELASCVSSALHGSSMEPLLGSASTPSPPQEPAGPPPPLKAQESVRTGPGFVDERGGNGMHDASFAGTAMGPLFAKVFAPLMDKGPTVSEA</sequence>
<accession>A0ABQ7GG36</accession>
<dbReference type="Proteomes" id="UP000815325">
    <property type="component" value="Unassembled WGS sequence"/>
</dbReference>
<evidence type="ECO:0008006" key="4">
    <source>
        <dbReference type="Google" id="ProtNLM"/>
    </source>
</evidence>
<comment type="caution">
    <text evidence="2">The sequence shown here is derived from an EMBL/GenBank/DDBJ whole genome shotgun (WGS) entry which is preliminary data.</text>
</comment>
<protein>
    <recommendedName>
        <fullName evidence="4">Encoded protein</fullName>
    </recommendedName>
</protein>
<name>A0ABQ7GG36_DUNSA</name>
<proteinExistence type="predicted"/>